<protein>
    <submittedName>
        <fullName evidence="2">Uncharacterized protein</fullName>
    </submittedName>
</protein>
<name>A0A9D0Z908_9FIRM</name>
<evidence type="ECO:0000313" key="3">
    <source>
        <dbReference type="Proteomes" id="UP000886874"/>
    </source>
</evidence>
<dbReference type="Proteomes" id="UP000886874">
    <property type="component" value="Unassembled WGS sequence"/>
</dbReference>
<proteinExistence type="predicted"/>
<comment type="caution">
    <text evidence="2">The sequence shown here is derived from an EMBL/GenBank/DDBJ whole genome shotgun (WGS) entry which is preliminary data.</text>
</comment>
<gene>
    <name evidence="2" type="ORF">IAA67_07175</name>
</gene>
<evidence type="ECO:0000256" key="1">
    <source>
        <dbReference type="SAM" id="Phobius"/>
    </source>
</evidence>
<organism evidence="2 3">
    <name type="scientific">Candidatus Avoscillospira stercorigallinarum</name>
    <dbReference type="NCBI Taxonomy" id="2840708"/>
    <lineage>
        <taxon>Bacteria</taxon>
        <taxon>Bacillati</taxon>
        <taxon>Bacillota</taxon>
        <taxon>Clostridia</taxon>
        <taxon>Eubacteriales</taxon>
        <taxon>Oscillospiraceae</taxon>
        <taxon>Oscillospiraceae incertae sedis</taxon>
        <taxon>Candidatus Avoscillospira</taxon>
    </lineage>
</organism>
<dbReference type="AlphaFoldDB" id="A0A9D0Z908"/>
<feature type="transmembrane region" description="Helical" evidence="1">
    <location>
        <begin position="6"/>
        <end position="24"/>
    </location>
</feature>
<accession>A0A9D0Z908</accession>
<feature type="transmembrane region" description="Helical" evidence="1">
    <location>
        <begin position="45"/>
        <end position="64"/>
    </location>
</feature>
<sequence>MKYILYILLVAVIFGLVALVDFVFGKLFPKSDLEQHGQVVRLPRYSFILGLLMAVFGLVVVLLLSPKRQLYLWLGALIVMVMGAFLLVNFFSFAIWYDETGFSYRTLTKKKQTFRYTDITGQRSFLARSGVNILLYVDGQEVALYTAMQGLKPFLETAFRAWCAARDVDPDTVQTNPDYLSYFPEQDA</sequence>
<feature type="transmembrane region" description="Helical" evidence="1">
    <location>
        <begin position="70"/>
        <end position="97"/>
    </location>
</feature>
<dbReference type="EMBL" id="DVFN01000104">
    <property type="protein sequence ID" value="HIQ70093.1"/>
    <property type="molecule type" value="Genomic_DNA"/>
</dbReference>
<reference evidence="2" key="2">
    <citation type="journal article" date="2021" name="PeerJ">
        <title>Extensive microbial diversity within the chicken gut microbiome revealed by metagenomics and culture.</title>
        <authorList>
            <person name="Gilroy R."/>
            <person name="Ravi A."/>
            <person name="Getino M."/>
            <person name="Pursley I."/>
            <person name="Horton D.L."/>
            <person name="Alikhan N.F."/>
            <person name="Baker D."/>
            <person name="Gharbi K."/>
            <person name="Hall N."/>
            <person name="Watson M."/>
            <person name="Adriaenssens E.M."/>
            <person name="Foster-Nyarko E."/>
            <person name="Jarju S."/>
            <person name="Secka A."/>
            <person name="Antonio M."/>
            <person name="Oren A."/>
            <person name="Chaudhuri R.R."/>
            <person name="La Ragione R."/>
            <person name="Hildebrand F."/>
            <person name="Pallen M.J."/>
        </authorList>
    </citation>
    <scope>NUCLEOTIDE SEQUENCE</scope>
    <source>
        <strain evidence="2">ChiSjej2B20-13462</strain>
    </source>
</reference>
<keyword evidence="1" id="KW-0472">Membrane</keyword>
<evidence type="ECO:0000313" key="2">
    <source>
        <dbReference type="EMBL" id="HIQ70093.1"/>
    </source>
</evidence>
<keyword evidence="1" id="KW-0812">Transmembrane</keyword>
<keyword evidence="1" id="KW-1133">Transmembrane helix</keyword>
<reference evidence="2" key="1">
    <citation type="submission" date="2020-10" db="EMBL/GenBank/DDBJ databases">
        <authorList>
            <person name="Gilroy R."/>
        </authorList>
    </citation>
    <scope>NUCLEOTIDE SEQUENCE</scope>
    <source>
        <strain evidence="2">ChiSjej2B20-13462</strain>
    </source>
</reference>